<accession>A0A0E9RYW0</accession>
<protein>
    <submittedName>
        <fullName evidence="2">Uncharacterized protein</fullName>
    </submittedName>
</protein>
<proteinExistence type="predicted"/>
<dbReference type="EMBL" id="GBXM01075007">
    <property type="protein sequence ID" value="JAH33570.1"/>
    <property type="molecule type" value="Transcribed_RNA"/>
</dbReference>
<dbReference type="AlphaFoldDB" id="A0A0E9RYW0"/>
<feature type="region of interest" description="Disordered" evidence="1">
    <location>
        <begin position="1"/>
        <end position="25"/>
    </location>
</feature>
<evidence type="ECO:0000256" key="1">
    <source>
        <dbReference type="SAM" id="MobiDB-lite"/>
    </source>
</evidence>
<evidence type="ECO:0000313" key="2">
    <source>
        <dbReference type="EMBL" id="JAH33570.1"/>
    </source>
</evidence>
<reference evidence="2" key="2">
    <citation type="journal article" date="2015" name="Fish Shellfish Immunol.">
        <title>Early steps in the European eel (Anguilla anguilla)-Vibrio vulnificus interaction in the gills: Role of the RtxA13 toxin.</title>
        <authorList>
            <person name="Callol A."/>
            <person name="Pajuelo D."/>
            <person name="Ebbesson L."/>
            <person name="Teles M."/>
            <person name="MacKenzie S."/>
            <person name="Amaro C."/>
        </authorList>
    </citation>
    <scope>NUCLEOTIDE SEQUENCE</scope>
</reference>
<name>A0A0E9RYW0_ANGAN</name>
<sequence length="58" mass="6678">MGTKSAGCSWRSKNEQLTKEAASRKTNHVPSLSQEGYSFLVWIPFTYHRGYLFPEKLL</sequence>
<organism evidence="2">
    <name type="scientific">Anguilla anguilla</name>
    <name type="common">European freshwater eel</name>
    <name type="synonym">Muraena anguilla</name>
    <dbReference type="NCBI Taxonomy" id="7936"/>
    <lineage>
        <taxon>Eukaryota</taxon>
        <taxon>Metazoa</taxon>
        <taxon>Chordata</taxon>
        <taxon>Craniata</taxon>
        <taxon>Vertebrata</taxon>
        <taxon>Euteleostomi</taxon>
        <taxon>Actinopterygii</taxon>
        <taxon>Neopterygii</taxon>
        <taxon>Teleostei</taxon>
        <taxon>Anguilliformes</taxon>
        <taxon>Anguillidae</taxon>
        <taxon>Anguilla</taxon>
    </lineage>
</organism>
<reference evidence="2" key="1">
    <citation type="submission" date="2014-11" db="EMBL/GenBank/DDBJ databases">
        <authorList>
            <person name="Amaro Gonzalez C."/>
        </authorList>
    </citation>
    <scope>NUCLEOTIDE SEQUENCE</scope>
</reference>
<feature type="compositionally biased region" description="Basic and acidic residues" evidence="1">
    <location>
        <begin position="12"/>
        <end position="23"/>
    </location>
</feature>